<comment type="similarity">
    <text evidence="2">Belongs to the bacterial PQQ dehydrogenase family.</text>
</comment>
<evidence type="ECO:0000256" key="1">
    <source>
        <dbReference type="ARBA" id="ARBA00001931"/>
    </source>
</evidence>
<feature type="binding site" evidence="8">
    <location>
        <position position="333"/>
    </location>
    <ligand>
        <name>Zn(2+)</name>
        <dbReference type="ChEBI" id="CHEBI:29105"/>
        <label>2</label>
    </ligand>
</feature>
<reference evidence="7 8" key="2">
    <citation type="journal article" date="2015" name="Protein Sci.">
        <title>Crystal structure of quinone-dependent alcohol dehydrogenase from Pseudogluconobacter saccharoketogenes. A versatile dehydrogenase oxidizing alcohols and carbohydrates.</title>
        <authorList>
            <person name="Rozeboom H.J."/>
            <person name="Yu S."/>
            <person name="Mikkelsen R."/>
            <person name="Nikolaev I."/>
            <person name="Mulder H.J."/>
            <person name="Dijkstra B.W."/>
        </authorList>
    </citation>
    <scope>X-RAY CRYSTALLOGRAPHY (1.72 ANGSTROMS) OF 37-608 IN COMPLEX WITH CA(2+); ZN(2+) AND PYRROLOQUINOLINE QUINONE</scope>
    <scope>DISULFIDE BONDS</scope>
</reference>
<evidence type="ECO:0007829" key="7">
    <source>
        <dbReference type="PDB" id="4CVB"/>
    </source>
</evidence>
<feature type="binding site" evidence="7">
    <location>
        <position position="333"/>
    </location>
    <ligand>
        <name>Ca(2+)</name>
        <dbReference type="ChEBI" id="CHEBI:29108"/>
    </ligand>
</feature>
<evidence type="ECO:0000256" key="3">
    <source>
        <dbReference type="ARBA" id="ARBA00023002"/>
    </source>
</evidence>
<feature type="binding site" evidence="7 8">
    <location>
        <position position="158"/>
    </location>
    <ligand>
        <name>pyrroloquinoline quinone</name>
        <dbReference type="ChEBI" id="CHEBI:58442"/>
    </ligand>
</feature>
<evidence type="ECO:0007829" key="8">
    <source>
        <dbReference type="PDB" id="4CVC"/>
    </source>
</evidence>
<feature type="binding site" evidence="7">
    <location>
        <position position="270"/>
    </location>
    <ligand>
        <name>pyrroloquinoline quinone</name>
        <dbReference type="ChEBI" id="CHEBI:58442"/>
    </ligand>
</feature>
<feature type="binding site" evidence="7 8">
    <location>
        <position position="324"/>
    </location>
    <ligand>
        <name>Zn(2+)</name>
        <dbReference type="ChEBI" id="CHEBI:29105"/>
        <label>4</label>
    </ligand>
</feature>
<keyword evidence="7 8" id="KW-0002">3D-structure</keyword>
<sequence>MRFEYLRQNVVGLALSTALIASLSGPAFAQHDANAAAEPSKAGQSAIENFQPVTADDLAGKNPANWPILRGNYQGWGYSPLDQINKDNVGDLQLVWSRTMEPGSNEGAAIAYNGVIFLGNTNDVIQAIDGKTGSLIWEYRRKLPSASKFINSLGAAKRSIALFGDKVYFVSWDNFVVALDAKTGKLAWETNRGQGVEEGVANSSGPIVVDGVVIAGSTCQFSGFGCYVTGTDAESGEELWRNTFIPRPGEEGDDTWGGAPYENRWMTGAWGQITYDPELDLVYYGSTGAGPASEVQRGTEGGTLAGTNTRFAVKPKTGEVVWKHQTLPRDNWDSECTFEMMVVSTSVNPDAKADGMMSVGANVPRGETRKVLTGVPCKTGVAWQFDAKTGDYFWSKATVEQNSIASIDDTGLVTVNEDMILKEPGKTYNYCPTFLGGRDWPSAGYLPKSNLYVIPLSNACYDVMARTTEATPADVYNTDATLVLAPGKTNMGRVDAIDLATGETKWSYETRAALYDPVLTTGGDLVFVGGIDRDFRALDAESGKEVWSTRLPGAVSGYTTSYSIDGRQYVAVVSGGSLGGPTFGPTTPDVDSASGANGIYVFALPEKK</sequence>
<keyword evidence="7 8" id="KW-0862">Zinc</keyword>
<feature type="binding site" evidence="7 8">
    <location>
        <position position="350"/>
    </location>
    <ligand>
        <name>Zn(2+)</name>
        <dbReference type="ChEBI" id="CHEBI:29105"/>
        <label>5</label>
    </ligand>
</feature>
<feature type="binding site" evidence="7 8">
    <location>
        <position position="218"/>
    </location>
    <ligand>
        <name>pyrroloquinoline quinone</name>
        <dbReference type="ChEBI" id="CHEBI:58442"/>
    </ligand>
</feature>
<feature type="binding site" evidence="7 8">
    <location>
        <position position="503"/>
    </location>
    <ligand>
        <name>Zn(2+)</name>
        <dbReference type="ChEBI" id="CHEBI:29105"/>
        <label>5</label>
    </ligand>
</feature>
<feature type="binding site" evidence="7 8">
    <location>
        <position position="203"/>
    </location>
    <ligand>
        <name>pyrroloquinoline quinone</name>
        <dbReference type="ChEBI" id="CHEBI:58442"/>
    </ligand>
</feature>
<keyword evidence="3" id="KW-0560">Oxidoreductase</keyword>
<dbReference type="PDB" id="4CVC">
    <property type="method" value="X-ray"/>
    <property type="resolution" value="1.83 A"/>
    <property type="chains" value="A=37-608"/>
</dbReference>
<feature type="domain" description="Pyrrolo-quinoline quinone repeat" evidence="5">
    <location>
        <begin position="66"/>
        <end position="340"/>
    </location>
</feature>
<dbReference type="Gene3D" id="2.140.10.10">
    <property type="entry name" value="Quinoprotein alcohol dehydrogenase-like superfamily"/>
    <property type="match status" value="1"/>
</dbReference>
<feature type="binding site" evidence="8">
    <location>
        <position position="278"/>
    </location>
    <ligand>
        <name>Zn(2+)</name>
        <dbReference type="ChEBI" id="CHEBI:29105"/>
        <label>3</label>
    </ligand>
</feature>
<dbReference type="PDBsum" id="4CVB"/>
<evidence type="ECO:0000313" key="6">
    <source>
        <dbReference type="EMBL" id="BAB62258.1"/>
    </source>
</evidence>
<feature type="binding site" evidence="8">
    <location>
        <position position="276"/>
    </location>
    <ligand>
        <name>Zn(2+)</name>
        <dbReference type="ChEBI" id="CHEBI:29105"/>
        <label>3</label>
    </ligand>
</feature>
<feature type="domain" description="Pyrrolo-quinoline quinone repeat" evidence="5">
    <location>
        <begin position="519"/>
        <end position="570"/>
    </location>
</feature>
<feature type="binding site" evidence="8">
    <location>
        <position position="370"/>
    </location>
    <ligand>
        <name>Zn(2+)</name>
        <dbReference type="ChEBI" id="CHEBI:29105"/>
        <label>3</label>
    </ligand>
</feature>
<dbReference type="AlphaFoldDB" id="Q93RE9"/>
<dbReference type="SMART" id="SM00564">
    <property type="entry name" value="PQQ"/>
    <property type="match status" value="5"/>
</dbReference>
<dbReference type="PDBsum" id="4CVC"/>
<dbReference type="BRENDA" id="1.1.5.5">
    <property type="organism ID" value="9965"/>
</dbReference>
<feature type="binding site" evidence="7 8">
    <location>
        <position position="534"/>
    </location>
    <ligand>
        <name>Zn(2+)</name>
        <dbReference type="ChEBI" id="CHEBI:29105"/>
        <label>6</label>
    </ligand>
</feature>
<dbReference type="EMBL" id="AB046580">
    <property type="protein sequence ID" value="BAB62258.1"/>
    <property type="molecule type" value="Genomic_DNA"/>
</dbReference>
<feature type="binding site" evidence="7 8">
    <location>
        <position position="545"/>
    </location>
    <ligand>
        <name>Zn(2+)</name>
        <dbReference type="ChEBI" id="CHEBI:29105"/>
        <label>6</label>
    </ligand>
</feature>
<feature type="binding site" evidence="7">
    <location>
        <position position="335"/>
    </location>
    <ligand>
        <name>Ca(2+)</name>
        <dbReference type="ChEBI" id="CHEBI:29108"/>
    </ligand>
</feature>
<keyword evidence="7" id="KW-0106">Calcium</keyword>
<name>Q93RE9_9BACT</name>
<dbReference type="Pfam" id="PF01011">
    <property type="entry name" value="PQQ"/>
    <property type="match status" value="2"/>
</dbReference>
<dbReference type="SUPFAM" id="SSF50998">
    <property type="entry name" value="Quinoprotein alcohol dehydrogenase-like"/>
    <property type="match status" value="1"/>
</dbReference>
<comment type="cofactor">
    <cofactor evidence="1">
        <name>pyrroloquinoline quinone</name>
        <dbReference type="ChEBI" id="CHEBI:58442"/>
    </cofactor>
</comment>
<dbReference type="EvolutionaryTrace" id="Q93RE9"/>
<dbReference type="PDB" id="4CVB">
    <property type="method" value="X-ray"/>
    <property type="resolution" value="1.72 A"/>
    <property type="chains" value="A=37-608"/>
</dbReference>
<feature type="binding site" evidence="7 8">
    <location>
        <position position="440"/>
    </location>
    <ligand>
        <name>pyrroloquinoline quinone</name>
        <dbReference type="ChEBI" id="CHEBI:58442"/>
    </ligand>
</feature>
<accession>Q93RE9</accession>
<feature type="binding site" evidence="7 8">
    <location>
        <position position="548"/>
    </location>
    <ligand>
        <name>Zn(2+)</name>
        <dbReference type="ChEBI" id="CHEBI:29105"/>
        <label>6</label>
    </ligand>
</feature>
<dbReference type="SMR" id="Q93RE9"/>
<feature type="binding site" evidence="8">
    <location>
        <position position="220"/>
    </location>
    <ligand>
        <name>Zn(2+)</name>
        <dbReference type="ChEBI" id="CHEBI:29105"/>
        <label>2</label>
    </ligand>
</feature>
<dbReference type="PANTHER" id="PTHR32303">
    <property type="entry name" value="QUINOPROTEIN ALCOHOL DEHYDROGENASE (CYTOCHROME C)"/>
    <property type="match status" value="1"/>
</dbReference>
<feature type="chain" id="PRO_5004320374" evidence="4">
    <location>
        <begin position="30"/>
        <end position="608"/>
    </location>
</feature>
<organism evidence="6">
    <name type="scientific">Pseudogluconobacter saccharoketogenes</name>
    <dbReference type="NCBI Taxonomy" id="133921"/>
    <lineage>
        <taxon>Bacteria</taxon>
        <taxon>Pseudogluconobacter</taxon>
    </lineage>
</organism>
<reference evidence="6" key="1">
    <citation type="journal article" date="2001" name="J. Biosci. Bioeng.">
        <title>Purification and molecular characterization of a quinoprotein alcohol dehydrogenase from Pseudogluconobacter saccharoketogenes IFO 14464.</title>
        <authorList>
            <person name="Shibata T."/>
            <person name="Ishii Y."/>
            <person name="Noguchi Y."/>
            <person name="Yamada H."/>
            <person name="Saito Y."/>
            <person name="Yamashita M."/>
        </authorList>
    </citation>
    <scope>NUCLEOTIDE SEQUENCE</scope>
    <source>
        <strain evidence="6">IFO 14464</strain>
    </source>
</reference>
<feature type="binding site" evidence="8">
    <location>
        <position position="335"/>
    </location>
    <ligand>
        <name>Zn(2+)</name>
        <dbReference type="ChEBI" id="CHEBI:29105"/>
        <label>2</label>
    </ligand>
</feature>
<dbReference type="GO" id="GO:0016491">
    <property type="term" value="F:oxidoreductase activity"/>
    <property type="evidence" value="ECO:0007669"/>
    <property type="project" value="UniProtKB-KW"/>
</dbReference>
<proteinExistence type="evidence at protein level"/>
<feature type="disulfide bond" evidence="7 8">
    <location>
        <begin position="336"/>
        <end position="377"/>
    </location>
</feature>
<dbReference type="InterPro" id="IPR018391">
    <property type="entry name" value="PQQ_b-propeller_rpt"/>
</dbReference>
<feature type="disulfide bond" evidence="7 8">
    <location>
        <begin position="219"/>
        <end position="226"/>
    </location>
</feature>
<keyword evidence="7 8" id="KW-0479">Metal-binding</keyword>
<dbReference type="GO" id="GO:0046872">
    <property type="term" value="F:metal ion binding"/>
    <property type="evidence" value="ECO:0007669"/>
    <property type="project" value="UniProtKB-KW"/>
</dbReference>
<feature type="binding site" evidence="7 8">
    <location>
        <position position="515"/>
    </location>
    <ligand>
        <name>pyrroloquinoline quinone</name>
        <dbReference type="ChEBI" id="CHEBI:58442"/>
    </ligand>
</feature>
<protein>
    <submittedName>
        <fullName evidence="6">Alcohol dehydrogenase</fullName>
    </submittedName>
</protein>
<gene>
    <name evidence="6" type="primary">adh</name>
</gene>
<feature type="signal peptide" evidence="4">
    <location>
        <begin position="1"/>
        <end position="29"/>
    </location>
</feature>
<feature type="binding site" evidence="8">
    <location>
        <position position="439"/>
    </location>
    <ligand>
        <name>pyrroloquinoline quinone</name>
        <dbReference type="ChEBI" id="CHEBI:58442"/>
    </ligand>
</feature>
<feature type="binding site" evidence="7 8">
    <location>
        <position position="378"/>
    </location>
    <ligand>
        <name>pyrroloquinoline quinone</name>
        <dbReference type="ChEBI" id="CHEBI:58442"/>
    </ligand>
</feature>
<dbReference type="InterPro" id="IPR011047">
    <property type="entry name" value="Quinoprotein_ADH-like_sf"/>
</dbReference>
<evidence type="ECO:0000256" key="2">
    <source>
        <dbReference type="ARBA" id="ARBA00008156"/>
    </source>
</evidence>
<evidence type="ECO:0000256" key="4">
    <source>
        <dbReference type="SAM" id="SignalP"/>
    </source>
</evidence>
<feature type="binding site" evidence="7 8">
    <location>
        <position position="57"/>
    </location>
    <ligand>
        <name>Zn(2+)</name>
        <dbReference type="ChEBI" id="CHEBI:29105"/>
        <label>1</label>
    </ligand>
</feature>
<feature type="disulfide bond" evidence="7 8">
    <location>
        <begin position="431"/>
        <end position="460"/>
    </location>
</feature>
<evidence type="ECO:0000259" key="5">
    <source>
        <dbReference type="Pfam" id="PF01011"/>
    </source>
</evidence>
<keyword evidence="4" id="KW-0732">Signal</keyword>
<dbReference type="InterPro" id="IPR002372">
    <property type="entry name" value="PQQ_rpt_dom"/>
</dbReference>